<dbReference type="Pfam" id="PF09366">
    <property type="entry name" value="DUF1997"/>
    <property type="match status" value="1"/>
</dbReference>
<sequence length="105" mass="12287">MKYRLHVVMCRCELPKLRLLNFEAAPFIDLRVTSTEEDCLVEMISCKFEGSQVVEEQNDHFSAMFVDNFHGFAAFMKNHMTWNDDDDDDTESFLEVDVNLNLTLE</sequence>
<dbReference type="PANTHER" id="PTHR34131:SF2">
    <property type="entry name" value="FAMILY PROTEIN, PUTATIVE (DUF1997)-RELATED"/>
    <property type="match status" value="1"/>
</dbReference>
<gene>
    <name evidence="1" type="ORF">L195_g053200</name>
</gene>
<dbReference type="PANTHER" id="PTHR34131">
    <property type="entry name" value="(RAP ANNOTATION RELEASE2) GALACTOSE-BINDING LIKE DOMAIN CONTAINING PROTEIN"/>
    <property type="match status" value="1"/>
</dbReference>
<dbReference type="EMBL" id="ASHM01088745">
    <property type="protein sequence ID" value="PNX62841.1"/>
    <property type="molecule type" value="Genomic_DNA"/>
</dbReference>
<evidence type="ECO:0000313" key="2">
    <source>
        <dbReference type="Proteomes" id="UP000236291"/>
    </source>
</evidence>
<reference evidence="1 2" key="2">
    <citation type="journal article" date="2017" name="Front. Plant Sci.">
        <title>Gene Classification and Mining of Molecular Markers Useful in Red Clover (Trifolium pratense) Breeding.</title>
        <authorList>
            <person name="Istvanek J."/>
            <person name="Dluhosova J."/>
            <person name="Dluhos P."/>
            <person name="Patkova L."/>
            <person name="Nedelnik J."/>
            <person name="Repkova J."/>
        </authorList>
    </citation>
    <scope>NUCLEOTIDE SEQUENCE [LARGE SCALE GENOMIC DNA]</scope>
    <source>
        <strain evidence="2">cv. Tatra</strain>
        <tissue evidence="1">Young leaves</tissue>
    </source>
</reference>
<evidence type="ECO:0000313" key="1">
    <source>
        <dbReference type="EMBL" id="PNX62841.1"/>
    </source>
</evidence>
<organism evidence="1 2">
    <name type="scientific">Trifolium pratense</name>
    <name type="common">Red clover</name>
    <dbReference type="NCBI Taxonomy" id="57577"/>
    <lineage>
        <taxon>Eukaryota</taxon>
        <taxon>Viridiplantae</taxon>
        <taxon>Streptophyta</taxon>
        <taxon>Embryophyta</taxon>
        <taxon>Tracheophyta</taxon>
        <taxon>Spermatophyta</taxon>
        <taxon>Magnoliopsida</taxon>
        <taxon>eudicotyledons</taxon>
        <taxon>Gunneridae</taxon>
        <taxon>Pentapetalae</taxon>
        <taxon>rosids</taxon>
        <taxon>fabids</taxon>
        <taxon>Fabales</taxon>
        <taxon>Fabaceae</taxon>
        <taxon>Papilionoideae</taxon>
        <taxon>50 kb inversion clade</taxon>
        <taxon>NPAAA clade</taxon>
        <taxon>Hologalegina</taxon>
        <taxon>IRL clade</taxon>
        <taxon>Trifolieae</taxon>
        <taxon>Trifolium</taxon>
    </lineage>
</organism>
<dbReference type="AlphaFoldDB" id="A0A2K3K975"/>
<feature type="non-terminal residue" evidence="1">
    <location>
        <position position="105"/>
    </location>
</feature>
<name>A0A2K3K975_TRIPR</name>
<accession>A0A2K3K975</accession>
<proteinExistence type="predicted"/>
<dbReference type="Proteomes" id="UP000236291">
    <property type="component" value="Unassembled WGS sequence"/>
</dbReference>
<dbReference type="InterPro" id="IPR018971">
    <property type="entry name" value="DUF1997"/>
</dbReference>
<dbReference type="STRING" id="57577.A0A2K3K975"/>
<comment type="caution">
    <text evidence="1">The sequence shown here is derived from an EMBL/GenBank/DDBJ whole genome shotgun (WGS) entry which is preliminary data.</text>
</comment>
<reference evidence="1 2" key="1">
    <citation type="journal article" date="2014" name="Am. J. Bot.">
        <title>Genome assembly and annotation for red clover (Trifolium pratense; Fabaceae).</title>
        <authorList>
            <person name="Istvanek J."/>
            <person name="Jaros M."/>
            <person name="Krenek A."/>
            <person name="Repkova J."/>
        </authorList>
    </citation>
    <scope>NUCLEOTIDE SEQUENCE [LARGE SCALE GENOMIC DNA]</scope>
    <source>
        <strain evidence="2">cv. Tatra</strain>
        <tissue evidence="1">Young leaves</tissue>
    </source>
</reference>
<protein>
    <submittedName>
        <fullName evidence="1">Uncharacterized protein</fullName>
    </submittedName>
</protein>